<evidence type="ECO:0000313" key="2">
    <source>
        <dbReference type="Proteomes" id="UP000515679"/>
    </source>
</evidence>
<sequence length="552" mass="57890">MPTSNYTTVSKTGTDITKVLSSSTRDTSGIVLQNGVSYKVFVMAVGINGGSAGTNSLSNASSAITLANTGVIPMATNVNVLDAGDYNDSRDLRVSFTKASNENNIANYRVFVVRNEYANNFNLAAANAIQNASYYTNITKKGTDISEQLPAGALDIYGLPIQNGVSYKVFVMSVGFGVSYGSNALSAPSAAITLSSGNSILPPTIVSVTDVADYNEGQDIRVIFNKAANETNIDYYRVFVVREANAGAFTLATANAITDPRLYRVVPKGSGQTVEAQLYGLMDTLGQPIQNGVAYRVFVMSTGGGASFGTNALSYPSASITLSNGNVPAATNVVISNNGQNLQVAFNKATDENLIMFYRILLVRDSQAAGYNLALANTAANFTVVNKTGANINTTIAPTVDAYGVPIQTGASYSVFVLSVGVNGTNSLSGQSNWLSLSSQVPEAYGVYAYQNGLTNSVTAGFAKPADETNINYYVVFVVPEGTAVTEATASYYATTGTIVGKGQSYAATVSTSLGTPLAYNVPYKAYVLTFGMNSSSYKLSQPSGAFTIRSQ</sequence>
<dbReference type="Proteomes" id="UP000515679">
    <property type="component" value="Chromosome"/>
</dbReference>
<proteinExistence type="predicted"/>
<organism evidence="1 2">
    <name type="scientific">Cohnella cholangitidis</name>
    <dbReference type="NCBI Taxonomy" id="2598458"/>
    <lineage>
        <taxon>Bacteria</taxon>
        <taxon>Bacillati</taxon>
        <taxon>Bacillota</taxon>
        <taxon>Bacilli</taxon>
        <taxon>Bacillales</taxon>
        <taxon>Paenibacillaceae</taxon>
        <taxon>Cohnella</taxon>
    </lineage>
</organism>
<keyword evidence="2" id="KW-1185">Reference proteome</keyword>
<dbReference type="AlphaFoldDB" id="A0A7G5BZR0"/>
<dbReference type="RefSeq" id="WP_182298357.1">
    <property type="nucleotide sequence ID" value="NZ_CP041969.1"/>
</dbReference>
<protein>
    <submittedName>
        <fullName evidence="1">Uncharacterized protein</fullName>
    </submittedName>
</protein>
<name>A0A7G5BZR0_9BACL</name>
<gene>
    <name evidence="1" type="ORF">FPL14_15490</name>
</gene>
<evidence type="ECO:0000313" key="1">
    <source>
        <dbReference type="EMBL" id="QMV42444.1"/>
    </source>
</evidence>
<accession>A0A7G5BZR0</accession>
<dbReference type="KEGG" id="cchl:FPL14_15490"/>
<dbReference type="EMBL" id="CP041969">
    <property type="protein sequence ID" value="QMV42444.1"/>
    <property type="molecule type" value="Genomic_DNA"/>
</dbReference>
<reference evidence="1 2" key="1">
    <citation type="submission" date="2019-07" db="EMBL/GenBank/DDBJ databases">
        <authorList>
            <person name="Kim J.K."/>
            <person name="Cheong H.-M."/>
            <person name="Choi Y."/>
            <person name="Hwang K.J."/>
            <person name="Lee S."/>
            <person name="Choi C."/>
        </authorList>
    </citation>
    <scope>NUCLEOTIDE SEQUENCE [LARGE SCALE GENOMIC DNA]</scope>
    <source>
        <strain evidence="1 2">KS 22</strain>
    </source>
</reference>